<dbReference type="RefSeq" id="WP_001106648.1">
    <property type="nucleotide sequence ID" value="NZ_BAABSP010000005.1"/>
</dbReference>
<evidence type="ECO:0000313" key="5">
    <source>
        <dbReference type="Proteomes" id="UP000238775"/>
    </source>
</evidence>
<keyword evidence="3" id="KW-0378">Hydrolase</keyword>
<organism evidence="3 6">
    <name type="scientific">Staphylococcus aureus</name>
    <dbReference type="NCBI Taxonomy" id="1280"/>
    <lineage>
        <taxon>Bacteria</taxon>
        <taxon>Bacillati</taxon>
        <taxon>Bacillota</taxon>
        <taxon>Bacilli</taxon>
        <taxon>Bacillales</taxon>
        <taxon>Staphylococcaceae</taxon>
        <taxon>Staphylococcus</taxon>
    </lineage>
</organism>
<dbReference type="EMBL" id="JXIG01000628">
    <property type="protein sequence ID" value="KIT96361.1"/>
    <property type="molecule type" value="Genomic_DNA"/>
</dbReference>
<dbReference type="NCBIfam" id="NF041769">
    <property type="entry name" value="acyl_LnsA"/>
    <property type="match status" value="1"/>
</dbReference>
<dbReference type="AlphaFoldDB" id="A0A0D1JQL3"/>
<evidence type="ECO:0000313" key="3">
    <source>
        <dbReference type="EMBL" id="SUK37222.1"/>
    </source>
</evidence>
<accession>A0A0D1JQL3</accession>
<proteinExistence type="predicted"/>
<reference evidence="3 6" key="3">
    <citation type="submission" date="2018-06" db="EMBL/GenBank/DDBJ databases">
        <authorList>
            <consortium name="Pathogen Informatics"/>
            <person name="Doyle S."/>
        </authorList>
    </citation>
    <scope>NUCLEOTIDE SEQUENCE [LARGE SCALE GENOMIC DNA]</scope>
    <source>
        <strain evidence="3 6">NCTC6133</strain>
    </source>
</reference>
<sequence length="189" mass="21755">MNYIKRTIILLILFVVVSPINSPKTIADNKYSEIQDDKFQLQPGDIIITKGPVMWGFFGHCSIAIDDKTILQIEGPGDKPTTQSFESFKYNYASGKNDWMKVYRCSYPGAGKKAADWVKKNYENTNHRYLVTLNLNSKKFTYCTKIIYQAYKFGVSEKSVKSYGLHIISPYAIKDNFIDPYKLRLVKAY</sequence>
<reference evidence="1 4" key="1">
    <citation type="submission" date="2015-01" db="EMBL/GenBank/DDBJ databases">
        <title>Characterization of Swiss Staphylococcus aureus strains involved in food poisoning.</title>
        <authorList>
            <person name="Crovadore J."/>
            <person name="Chablais R."/>
            <person name="Tonacini J."/>
            <person name="Schnyder B."/>
            <person name="Lefort F."/>
        </authorList>
    </citation>
    <scope>NUCLEOTIDE SEQUENCE [LARGE SCALE GENOMIC DNA]</scope>
    <source>
        <strain evidence="1 4">SA-120</strain>
    </source>
</reference>
<gene>
    <name evidence="2" type="ORF">CV021_05700</name>
    <name evidence="3" type="ORF">NCTC6133_00963</name>
    <name evidence="1" type="ORF">QU38_11050</name>
</gene>
<dbReference type="Proteomes" id="UP000032274">
    <property type="component" value="Unassembled WGS sequence"/>
</dbReference>
<dbReference type="Gene3D" id="3.90.1720.10">
    <property type="entry name" value="endopeptidase domain like (from Nostoc punctiforme)"/>
    <property type="match status" value="1"/>
</dbReference>
<dbReference type="InterPro" id="IPR038765">
    <property type="entry name" value="Papain-like_cys_pep_sf"/>
</dbReference>
<name>A0A0D1JQL3_STAAU</name>
<protein>
    <submittedName>
        <fullName evidence="1">Orthopoxovirus protein, PF05708 family</fullName>
    </submittedName>
    <submittedName>
        <fullName evidence="3">Uncharacterized distant relative of cell wall-associated hydrolases</fullName>
    </submittedName>
</protein>
<dbReference type="InterPro" id="IPR056567">
    <property type="entry name" value="Acyl_LnsA-like"/>
</dbReference>
<evidence type="ECO:0000313" key="6">
    <source>
        <dbReference type="Proteomes" id="UP000255091"/>
    </source>
</evidence>
<evidence type="ECO:0000313" key="4">
    <source>
        <dbReference type="Proteomes" id="UP000032274"/>
    </source>
</evidence>
<dbReference type="GO" id="GO:0016787">
    <property type="term" value="F:hydrolase activity"/>
    <property type="evidence" value="ECO:0007669"/>
    <property type="project" value="UniProtKB-KW"/>
</dbReference>
<evidence type="ECO:0000313" key="2">
    <source>
        <dbReference type="EMBL" id="PPJ75188.1"/>
    </source>
</evidence>
<dbReference type="Proteomes" id="UP000255091">
    <property type="component" value="Unassembled WGS sequence"/>
</dbReference>
<dbReference type="SUPFAM" id="SSF54001">
    <property type="entry name" value="Cysteine proteinases"/>
    <property type="match status" value="1"/>
</dbReference>
<evidence type="ECO:0000313" key="1">
    <source>
        <dbReference type="EMBL" id="KIT96361.1"/>
    </source>
</evidence>
<dbReference type="Proteomes" id="UP000238775">
    <property type="component" value="Unassembled WGS sequence"/>
</dbReference>
<accession>A0A2S6D6J7</accession>
<dbReference type="EMBL" id="UHAP01000001">
    <property type="protein sequence ID" value="SUK37222.1"/>
    <property type="molecule type" value="Genomic_DNA"/>
</dbReference>
<reference evidence="2 5" key="2">
    <citation type="submission" date="2017-11" db="EMBL/GenBank/DDBJ databases">
        <authorList>
            <person name="Founou R.C."/>
            <person name="Founou L."/>
            <person name="Allam M."/>
            <person name="Ismail A."/>
            <person name="Essack S.Y."/>
        </authorList>
    </citation>
    <scope>NUCLEOTIDE SEQUENCE [LARGE SCALE GENOMIC DNA]</scope>
    <source>
        <strain evidence="2 5">G703N2B1</strain>
    </source>
</reference>
<dbReference type="EMBL" id="PGWZ01000343">
    <property type="protein sequence ID" value="PPJ75188.1"/>
    <property type="molecule type" value="Genomic_DNA"/>
</dbReference>